<evidence type="ECO:0000256" key="1">
    <source>
        <dbReference type="SAM" id="MobiDB-lite"/>
    </source>
</evidence>
<proteinExistence type="predicted"/>
<gene>
    <name evidence="2" type="ORF">VNO77_10607</name>
</gene>
<dbReference type="Proteomes" id="UP001367508">
    <property type="component" value="Unassembled WGS sequence"/>
</dbReference>
<keyword evidence="3" id="KW-1185">Reference proteome</keyword>
<sequence>MAASMAIITALCSFRFRRKTAPETTETDNDLDAPQSITVADAEQNDDNNEGQGKELPLPPAMQVMQQPKDPFVSNNLKRVTSERKASFSLSIKMPRSLSVRHHKEDKIKGKLKPEDSVWMKTIILGEKCVPDEEADAVIYEGKGKRISAYHTKRHSSISVSAQPAFPDHDAFPSAVPQTQTQTQDEKINNT</sequence>
<dbReference type="AlphaFoldDB" id="A0AAN9MB44"/>
<accession>A0AAN9MB44</accession>
<evidence type="ECO:0000313" key="3">
    <source>
        <dbReference type="Proteomes" id="UP001367508"/>
    </source>
</evidence>
<reference evidence="2 3" key="1">
    <citation type="submission" date="2024-01" db="EMBL/GenBank/DDBJ databases">
        <title>The genomes of 5 underutilized Papilionoideae crops provide insights into root nodulation and disease resistanc.</title>
        <authorList>
            <person name="Jiang F."/>
        </authorList>
    </citation>
    <scope>NUCLEOTIDE SEQUENCE [LARGE SCALE GENOMIC DNA]</scope>
    <source>
        <strain evidence="2">LVBAO_FW01</strain>
        <tissue evidence="2">Leaves</tissue>
    </source>
</reference>
<feature type="region of interest" description="Disordered" evidence="1">
    <location>
        <begin position="158"/>
        <end position="191"/>
    </location>
</feature>
<dbReference type="PANTHER" id="PTHR36801:SF3">
    <property type="entry name" value="OS06G0150300 PROTEIN"/>
    <property type="match status" value="1"/>
</dbReference>
<dbReference type="EMBL" id="JAYMYQ010000002">
    <property type="protein sequence ID" value="KAK7351284.1"/>
    <property type="molecule type" value="Genomic_DNA"/>
</dbReference>
<comment type="caution">
    <text evidence="2">The sequence shown here is derived from an EMBL/GenBank/DDBJ whole genome shotgun (WGS) entry which is preliminary data.</text>
</comment>
<organism evidence="2 3">
    <name type="scientific">Canavalia gladiata</name>
    <name type="common">Sword bean</name>
    <name type="synonym">Dolichos gladiatus</name>
    <dbReference type="NCBI Taxonomy" id="3824"/>
    <lineage>
        <taxon>Eukaryota</taxon>
        <taxon>Viridiplantae</taxon>
        <taxon>Streptophyta</taxon>
        <taxon>Embryophyta</taxon>
        <taxon>Tracheophyta</taxon>
        <taxon>Spermatophyta</taxon>
        <taxon>Magnoliopsida</taxon>
        <taxon>eudicotyledons</taxon>
        <taxon>Gunneridae</taxon>
        <taxon>Pentapetalae</taxon>
        <taxon>rosids</taxon>
        <taxon>fabids</taxon>
        <taxon>Fabales</taxon>
        <taxon>Fabaceae</taxon>
        <taxon>Papilionoideae</taxon>
        <taxon>50 kb inversion clade</taxon>
        <taxon>NPAAA clade</taxon>
        <taxon>indigoferoid/millettioid clade</taxon>
        <taxon>Phaseoleae</taxon>
        <taxon>Canavalia</taxon>
    </lineage>
</organism>
<feature type="region of interest" description="Disordered" evidence="1">
    <location>
        <begin position="20"/>
        <end position="58"/>
    </location>
</feature>
<evidence type="ECO:0000313" key="2">
    <source>
        <dbReference type="EMBL" id="KAK7351284.1"/>
    </source>
</evidence>
<protein>
    <submittedName>
        <fullName evidence="2">Uncharacterized protein</fullName>
    </submittedName>
</protein>
<dbReference type="PANTHER" id="PTHR36801">
    <property type="entry name" value="OS06G0150200 PROTEIN"/>
    <property type="match status" value="1"/>
</dbReference>
<name>A0AAN9MB44_CANGL</name>